<dbReference type="Proteomes" id="UP000580839">
    <property type="component" value="Unassembled WGS sequence"/>
</dbReference>
<sequence length="109" mass="12385">MSFHHVALAAGRWHTLSLMEQMGNAGSEVSRALRARSNGNPARERAALDRFLELMDLTISDPRLAGRRKEPCRVREVVCDYFLGGNVYRSTPDSLNRYFMPYAVAARRE</sequence>
<evidence type="ECO:0000313" key="1">
    <source>
        <dbReference type="EMBL" id="NOT32970.1"/>
    </source>
</evidence>
<comment type="caution">
    <text evidence="1">The sequence shown here is derived from an EMBL/GenBank/DDBJ whole genome shotgun (WGS) entry which is preliminary data.</text>
</comment>
<evidence type="ECO:0000313" key="2">
    <source>
        <dbReference type="Proteomes" id="UP000580839"/>
    </source>
</evidence>
<dbReference type="EMBL" id="JABFRW010000023">
    <property type="protein sequence ID" value="NOT32970.1"/>
    <property type="molecule type" value="Genomic_DNA"/>
</dbReference>
<accession>A0A849SNH1</accession>
<proteinExistence type="predicted"/>
<protein>
    <submittedName>
        <fullName evidence="1">Uncharacterized protein</fullName>
    </submittedName>
</protein>
<name>A0A849SNH1_UNCEI</name>
<reference evidence="1 2" key="1">
    <citation type="submission" date="2020-04" db="EMBL/GenBank/DDBJ databases">
        <title>Metagenomic profiling of ammonia- and methane-oxidizing microorganisms in a Dutch drinking water treatment plant.</title>
        <authorList>
            <person name="Poghosyan L."/>
            <person name="Leucker S."/>
        </authorList>
    </citation>
    <scope>NUCLEOTIDE SEQUENCE [LARGE SCALE GENOMIC DNA]</scope>
    <source>
        <strain evidence="1">S-RSF-IL-03</strain>
    </source>
</reference>
<dbReference type="AlphaFoldDB" id="A0A849SNH1"/>
<organism evidence="1 2">
    <name type="scientific">Eiseniibacteriota bacterium</name>
    <dbReference type="NCBI Taxonomy" id="2212470"/>
    <lineage>
        <taxon>Bacteria</taxon>
        <taxon>Candidatus Eiseniibacteriota</taxon>
    </lineage>
</organism>
<gene>
    <name evidence="1" type="ORF">HOP12_02235</name>
</gene>